<keyword evidence="7 19" id="KW-0349">Heme</keyword>
<dbReference type="PROSITE" id="PS00435">
    <property type="entry name" value="PEROXIDASE_1"/>
    <property type="match status" value="1"/>
</dbReference>
<dbReference type="InterPro" id="IPR019794">
    <property type="entry name" value="Peroxidases_AS"/>
</dbReference>
<comment type="cofactor">
    <cofactor evidence="16 19">
        <name>heme b</name>
        <dbReference type="ChEBI" id="CHEBI:60344"/>
    </cofactor>
    <text evidence="16 19">Binds 1 heme b (iron(II)-protoporphyrin IX) group per subunit.</text>
</comment>
<dbReference type="GO" id="GO:0140825">
    <property type="term" value="F:lactoperoxidase activity"/>
    <property type="evidence" value="ECO:0007669"/>
    <property type="project" value="UniProtKB-EC"/>
</dbReference>
<feature type="binding site" evidence="16">
    <location>
        <position position="197"/>
    </location>
    <ligand>
        <name>Ca(2+)</name>
        <dbReference type="ChEBI" id="CHEBI:29108"/>
        <label>2</label>
    </ligand>
</feature>
<proteinExistence type="inferred from homology"/>
<evidence type="ECO:0000256" key="6">
    <source>
        <dbReference type="ARBA" id="ARBA00022559"/>
    </source>
</evidence>
<organism evidence="21 22">
    <name type="scientific">Trapa natans</name>
    <name type="common">Water chestnut</name>
    <dbReference type="NCBI Taxonomy" id="22666"/>
    <lineage>
        <taxon>Eukaryota</taxon>
        <taxon>Viridiplantae</taxon>
        <taxon>Streptophyta</taxon>
        <taxon>Embryophyta</taxon>
        <taxon>Tracheophyta</taxon>
        <taxon>Spermatophyta</taxon>
        <taxon>Magnoliopsida</taxon>
        <taxon>eudicotyledons</taxon>
        <taxon>Gunneridae</taxon>
        <taxon>Pentapetalae</taxon>
        <taxon>rosids</taxon>
        <taxon>malvids</taxon>
        <taxon>Myrtales</taxon>
        <taxon>Lythraceae</taxon>
        <taxon>Trapa</taxon>
    </lineage>
</organism>
<keyword evidence="13 18" id="KW-1015">Disulfide bond</keyword>
<evidence type="ECO:0000256" key="5">
    <source>
        <dbReference type="ARBA" id="ARBA00022525"/>
    </source>
</evidence>
<evidence type="ECO:0000256" key="2">
    <source>
        <dbReference type="ARBA" id="ARBA00002322"/>
    </source>
</evidence>
<dbReference type="InterPro" id="IPR033905">
    <property type="entry name" value="Secretory_peroxidase"/>
</dbReference>
<dbReference type="AlphaFoldDB" id="A0AAN7R1K4"/>
<comment type="similarity">
    <text evidence="19">Belongs to the peroxidase family. Classical plant (class III) peroxidase subfamily.</text>
</comment>
<keyword evidence="6 19" id="KW-0575">Peroxidase</keyword>
<feature type="disulfide bond" evidence="18">
    <location>
        <begin position="37"/>
        <end position="118"/>
    </location>
</feature>
<dbReference type="InterPro" id="IPR000823">
    <property type="entry name" value="Peroxidase_pln"/>
</dbReference>
<dbReference type="PANTHER" id="PTHR31517">
    <property type="match status" value="1"/>
</dbReference>
<feature type="binding site" evidence="16">
    <location>
        <position position="69"/>
    </location>
    <ligand>
        <name>Ca(2+)</name>
        <dbReference type="ChEBI" id="CHEBI:29108"/>
        <label>1</label>
    </ligand>
</feature>
<feature type="active site" description="Proton acceptor" evidence="15">
    <location>
        <position position="68"/>
    </location>
</feature>
<evidence type="ECO:0000256" key="3">
    <source>
        <dbReference type="ARBA" id="ARBA00006873"/>
    </source>
</evidence>
<evidence type="ECO:0000259" key="20">
    <source>
        <dbReference type="PROSITE" id="PS50873"/>
    </source>
</evidence>
<feature type="signal peptide" evidence="19">
    <location>
        <begin position="1"/>
        <end position="17"/>
    </location>
</feature>
<sequence length="334" mass="36918">MGLVFLLFLLIPYLSLSSEAKSPTTDQLTPNYYAKSCPRFHDIIRGVVVDKQIAHSTTAAATLRLFFHDCMVDGCDGSVLISSNPFNKAERDADINLSLPGDSFDLIVKAKTALELECPATVSCSDILAVATRDLVTMVGGPFYNINLGRKDGFTSNAAKVKYHLAQPTTPIDKIISMFEEKGLDVADLVALMGSHTIGFSHCKEFSARLYHYSKNADTDPTFHPKYAEGLKKLCANYTKDPTMSAFNDVMTPNKFDNMYYLNLQRGLGLLATDQVMASDKRTKPYVDLFAANQTAFFEAFARAMQKVSVYGIKTGNQGEVRRRCDAFNSISTR</sequence>
<feature type="binding site" evidence="16">
    <location>
        <position position="78"/>
    </location>
    <ligand>
        <name>Ca(2+)</name>
        <dbReference type="ChEBI" id="CHEBI:29108"/>
        <label>1</label>
    </ligand>
</feature>
<dbReference type="InterPro" id="IPR002016">
    <property type="entry name" value="Haem_peroxidase"/>
</dbReference>
<keyword evidence="11 19" id="KW-0560">Oxidoreductase</keyword>
<feature type="disulfide bond" evidence="18">
    <location>
        <begin position="124"/>
        <end position="325"/>
    </location>
</feature>
<feature type="site" description="Transition state stabilizer" evidence="17">
    <location>
        <position position="64"/>
    </location>
</feature>
<feature type="binding site" evidence="16">
    <location>
        <position position="74"/>
    </location>
    <ligand>
        <name>Ca(2+)</name>
        <dbReference type="ChEBI" id="CHEBI:29108"/>
        <label>1</label>
    </ligand>
</feature>
<feature type="disulfide bond" evidence="18">
    <location>
        <begin position="203"/>
        <end position="235"/>
    </location>
</feature>
<evidence type="ECO:0000256" key="19">
    <source>
        <dbReference type="RuleBase" id="RU362060"/>
    </source>
</evidence>
<protein>
    <recommendedName>
        <fullName evidence="4 19">Peroxidase</fullName>
        <ecNumber evidence="4 19">1.11.1.7</ecNumber>
    </recommendedName>
</protein>
<keyword evidence="8 16" id="KW-0479">Metal-binding</keyword>
<dbReference type="GO" id="GO:0020037">
    <property type="term" value="F:heme binding"/>
    <property type="evidence" value="ECO:0007669"/>
    <property type="project" value="UniProtKB-UniRule"/>
</dbReference>
<name>A0AAN7R1K4_TRANT</name>
<dbReference type="PROSITE" id="PS50873">
    <property type="entry name" value="PEROXIDASE_4"/>
    <property type="match status" value="1"/>
</dbReference>
<evidence type="ECO:0000256" key="4">
    <source>
        <dbReference type="ARBA" id="ARBA00012313"/>
    </source>
</evidence>
<comment type="similarity">
    <text evidence="3">Belongs to the peroxidase family. Ascorbate peroxidase subfamily.</text>
</comment>
<dbReference type="Pfam" id="PF00141">
    <property type="entry name" value="peroxidase"/>
    <property type="match status" value="1"/>
</dbReference>
<dbReference type="PRINTS" id="PR00458">
    <property type="entry name" value="PEROXIDASE"/>
</dbReference>
<evidence type="ECO:0000313" key="21">
    <source>
        <dbReference type="EMBL" id="KAK4786377.1"/>
    </source>
</evidence>
<keyword evidence="14 19" id="KW-0376">Hydrogen peroxide</keyword>
<evidence type="ECO:0000256" key="7">
    <source>
        <dbReference type="ARBA" id="ARBA00022617"/>
    </source>
</evidence>
<keyword evidence="9 19" id="KW-0732">Signal</keyword>
<dbReference type="PROSITE" id="PS00436">
    <property type="entry name" value="PEROXIDASE_2"/>
    <property type="match status" value="1"/>
</dbReference>
<feature type="binding site" evidence="16">
    <location>
        <position position="90"/>
    </location>
    <ligand>
        <name>Ca(2+)</name>
        <dbReference type="ChEBI" id="CHEBI:29108"/>
        <label>1</label>
    </ligand>
</feature>
<evidence type="ECO:0000256" key="18">
    <source>
        <dbReference type="PIRSR" id="PIRSR600823-5"/>
    </source>
</evidence>
<dbReference type="Gene3D" id="1.10.420.10">
    <property type="entry name" value="Peroxidase, domain 2"/>
    <property type="match status" value="1"/>
</dbReference>
<keyword evidence="10 16" id="KW-0106">Calcium</keyword>
<dbReference type="CDD" id="cd00693">
    <property type="entry name" value="secretory_peroxidase"/>
    <property type="match status" value="1"/>
</dbReference>
<keyword evidence="22" id="KW-1185">Reference proteome</keyword>
<evidence type="ECO:0000313" key="22">
    <source>
        <dbReference type="Proteomes" id="UP001346149"/>
    </source>
</evidence>
<dbReference type="InterPro" id="IPR010255">
    <property type="entry name" value="Haem_peroxidase_sf"/>
</dbReference>
<evidence type="ECO:0000256" key="9">
    <source>
        <dbReference type="ARBA" id="ARBA00022729"/>
    </source>
</evidence>
<evidence type="ECO:0000256" key="17">
    <source>
        <dbReference type="PIRSR" id="PIRSR600823-4"/>
    </source>
</evidence>
<feature type="binding site" evidence="16">
    <location>
        <position position="252"/>
    </location>
    <ligand>
        <name>Ca(2+)</name>
        <dbReference type="ChEBI" id="CHEBI:29108"/>
        <label>2</label>
    </ligand>
</feature>
<evidence type="ECO:0000256" key="1">
    <source>
        <dbReference type="ARBA" id="ARBA00000189"/>
    </source>
</evidence>
<feature type="disulfide bond" evidence="18">
    <location>
        <begin position="70"/>
        <end position="75"/>
    </location>
</feature>
<dbReference type="PRINTS" id="PR00461">
    <property type="entry name" value="PLPEROXIDASE"/>
</dbReference>
<evidence type="ECO:0000256" key="14">
    <source>
        <dbReference type="ARBA" id="ARBA00023324"/>
    </source>
</evidence>
<comment type="catalytic activity">
    <reaction evidence="1 19">
        <text>2 a phenolic donor + H2O2 = 2 a phenolic radical donor + 2 H2O</text>
        <dbReference type="Rhea" id="RHEA:56136"/>
        <dbReference type="ChEBI" id="CHEBI:15377"/>
        <dbReference type="ChEBI" id="CHEBI:16240"/>
        <dbReference type="ChEBI" id="CHEBI:139520"/>
        <dbReference type="ChEBI" id="CHEBI:139521"/>
        <dbReference type="EC" id="1.11.1.7"/>
    </reaction>
</comment>
<feature type="chain" id="PRO_5042670686" description="Peroxidase" evidence="19">
    <location>
        <begin position="18"/>
        <end position="334"/>
    </location>
</feature>
<dbReference type="Proteomes" id="UP001346149">
    <property type="component" value="Unassembled WGS sequence"/>
</dbReference>
<dbReference type="GO" id="GO:0046872">
    <property type="term" value="F:metal ion binding"/>
    <property type="evidence" value="ECO:0007669"/>
    <property type="project" value="UniProtKB-UniRule"/>
</dbReference>
<dbReference type="GO" id="GO:0005576">
    <property type="term" value="C:extracellular region"/>
    <property type="evidence" value="ECO:0007669"/>
    <property type="project" value="UniProtKB-SubCell"/>
</dbReference>
<keyword evidence="12 16" id="KW-0408">Iron</keyword>
<dbReference type="GO" id="GO:0042744">
    <property type="term" value="P:hydrogen peroxide catabolic process"/>
    <property type="evidence" value="ECO:0007669"/>
    <property type="project" value="UniProtKB-KW"/>
</dbReference>
<feature type="binding site" description="axial binding residue" evidence="16">
    <location>
        <position position="196"/>
    </location>
    <ligand>
        <name>heme b</name>
        <dbReference type="ChEBI" id="CHEBI:60344"/>
    </ligand>
    <ligandPart>
        <name>Fe</name>
        <dbReference type="ChEBI" id="CHEBI:18248"/>
    </ligandPart>
</feature>
<dbReference type="InterPro" id="IPR019793">
    <property type="entry name" value="Peroxidases_heam-ligand_BS"/>
</dbReference>
<dbReference type="Gene3D" id="1.10.520.10">
    <property type="match status" value="1"/>
</dbReference>
<comment type="cofactor">
    <cofactor evidence="16 19">
        <name>Ca(2+)</name>
        <dbReference type="ChEBI" id="CHEBI:29108"/>
    </cofactor>
    <text evidence="16 19">Binds 2 calcium ions per subunit.</text>
</comment>
<comment type="subcellular location">
    <subcellularLocation>
        <location evidence="19">Secreted</location>
    </subcellularLocation>
</comment>
<reference evidence="21 22" key="1">
    <citation type="journal article" date="2023" name="Hortic Res">
        <title>Pangenome of water caltrop reveals structural variations and asymmetric subgenome divergence after allopolyploidization.</title>
        <authorList>
            <person name="Zhang X."/>
            <person name="Chen Y."/>
            <person name="Wang L."/>
            <person name="Yuan Y."/>
            <person name="Fang M."/>
            <person name="Shi L."/>
            <person name="Lu R."/>
            <person name="Comes H.P."/>
            <person name="Ma Y."/>
            <person name="Chen Y."/>
            <person name="Huang G."/>
            <person name="Zhou Y."/>
            <person name="Zheng Z."/>
            <person name="Qiu Y."/>
        </authorList>
    </citation>
    <scope>NUCLEOTIDE SEQUENCE [LARGE SCALE GENOMIC DNA]</scope>
    <source>
        <strain evidence="21">F231</strain>
    </source>
</reference>
<dbReference type="EMBL" id="JAXQNO010000013">
    <property type="protein sequence ID" value="KAK4786377.1"/>
    <property type="molecule type" value="Genomic_DNA"/>
</dbReference>
<evidence type="ECO:0000256" key="8">
    <source>
        <dbReference type="ARBA" id="ARBA00022723"/>
    </source>
</evidence>
<dbReference type="GO" id="GO:0006979">
    <property type="term" value="P:response to oxidative stress"/>
    <property type="evidence" value="ECO:0007669"/>
    <property type="project" value="UniProtKB-UniRule"/>
</dbReference>
<accession>A0AAN7R1K4</accession>
<evidence type="ECO:0000256" key="15">
    <source>
        <dbReference type="PIRSR" id="PIRSR600823-1"/>
    </source>
</evidence>
<keyword evidence="5 19" id="KW-0964">Secreted</keyword>
<dbReference type="EC" id="1.11.1.7" evidence="4 19"/>
<evidence type="ECO:0000256" key="13">
    <source>
        <dbReference type="ARBA" id="ARBA00023157"/>
    </source>
</evidence>
<comment type="function">
    <text evidence="2">Removal of H(2)O(2), oxidation of toxic reductants, biosynthesis and degradation of lignin, suberization, auxin catabolism, response to environmental stresses such as wounding, pathogen attack and oxidative stress. These functions might be dependent on each isozyme/isoform in each plant tissue.</text>
</comment>
<feature type="binding site" evidence="16">
    <location>
        <position position="249"/>
    </location>
    <ligand>
        <name>Ca(2+)</name>
        <dbReference type="ChEBI" id="CHEBI:29108"/>
        <label>2</label>
    </ligand>
</feature>
<evidence type="ECO:0000256" key="10">
    <source>
        <dbReference type="ARBA" id="ARBA00022837"/>
    </source>
</evidence>
<dbReference type="PANTHER" id="PTHR31517:SF17">
    <property type="entry name" value="PEROXIDASE 6"/>
    <property type="match status" value="1"/>
</dbReference>
<comment type="caution">
    <text evidence="21">The sequence shown here is derived from an EMBL/GenBank/DDBJ whole genome shotgun (WGS) entry which is preliminary data.</text>
</comment>
<evidence type="ECO:0000256" key="16">
    <source>
        <dbReference type="PIRSR" id="PIRSR600823-3"/>
    </source>
</evidence>
<evidence type="ECO:0000256" key="11">
    <source>
        <dbReference type="ARBA" id="ARBA00023002"/>
    </source>
</evidence>
<dbReference type="FunFam" id="1.10.520.10:FF:000008">
    <property type="entry name" value="Peroxidase"/>
    <property type="match status" value="1"/>
</dbReference>
<dbReference type="FunFam" id="1.10.420.10:FF:000007">
    <property type="entry name" value="Peroxidase"/>
    <property type="match status" value="1"/>
</dbReference>
<gene>
    <name evidence="21" type="ORF">SAY86_003066</name>
</gene>
<feature type="binding site" evidence="16">
    <location>
        <position position="76"/>
    </location>
    <ligand>
        <name>Ca(2+)</name>
        <dbReference type="ChEBI" id="CHEBI:29108"/>
        <label>1</label>
    </ligand>
</feature>
<feature type="binding site" evidence="16">
    <location>
        <position position="257"/>
    </location>
    <ligand>
        <name>Ca(2+)</name>
        <dbReference type="ChEBI" id="CHEBI:29108"/>
        <label>2</label>
    </ligand>
</feature>
<feature type="binding site" evidence="16">
    <location>
        <position position="72"/>
    </location>
    <ligand>
        <name>Ca(2+)</name>
        <dbReference type="ChEBI" id="CHEBI:29108"/>
        <label>1</label>
    </ligand>
</feature>
<dbReference type="SUPFAM" id="SSF48113">
    <property type="entry name" value="Heme-dependent peroxidases"/>
    <property type="match status" value="1"/>
</dbReference>
<feature type="domain" description="Plant heme peroxidase family profile" evidence="20">
    <location>
        <begin position="27"/>
        <end position="329"/>
    </location>
</feature>
<evidence type="ECO:0000256" key="12">
    <source>
        <dbReference type="ARBA" id="ARBA00023004"/>
    </source>
</evidence>